<gene>
    <name evidence="1" type="ORF">F4820DRAFT_459739</name>
</gene>
<sequence>MEHSDAESHGSDTSILSSSRCSAPAQLVGEDDDCLIPSQSDICRIFHNGQETWSFFVDQAKSCPRGLWPTNLLDPYTAISDIPRLPTKLPRTGTLHGRPQWCLEGDGITESDDGNERTNRPCNDDRDGWDPELMYGRRITFQLHIEDPMLSELSEEAGSSYLDDSLRLADSIAILTLCWSYILSVRFLELQGRKVHYSKHRLCPSASPAKSSRATIFIHGASNALTRWLCADLSPRLGWSPEGKGLPPWTACLSPSVPYEGYAPSSSEATELLIELCHLFGLGDRQTQGKDATPLAPYLMAFLAALLIPFYRTVNAHPVFPYPSLKRSRPASRQGTDQHIYQYSIFWQPDIECNLASPWLASILEVLQPAMKPRDLQTLAKTFILRRPKVGIWWLVSFLDDENPSTYTQPSDSVPRADLLRYRHNFKLQDSSSRTVAWRPFGYVKMEEIELELWPWLRENCHPRNGVRQVDKEDSFGFRQDTGRHVGDVPDDLRLRVSKSVCQAGCQHNIHLSPSKDSTLGMVNILVDEAVDGRDWAISTLQDPAKHRWLQDWEGLDAIELRDEVCAKDPGAKTSWALSRWLDQEEEAP</sequence>
<dbReference type="EMBL" id="MU393511">
    <property type="protein sequence ID" value="KAI4863113.1"/>
    <property type="molecule type" value="Genomic_DNA"/>
</dbReference>
<protein>
    <submittedName>
        <fullName evidence="1">Uncharacterized protein</fullName>
    </submittedName>
</protein>
<dbReference type="Proteomes" id="UP001497700">
    <property type="component" value="Unassembled WGS sequence"/>
</dbReference>
<accession>A0ACB9YVY4</accession>
<evidence type="ECO:0000313" key="2">
    <source>
        <dbReference type="Proteomes" id="UP001497700"/>
    </source>
</evidence>
<proteinExistence type="predicted"/>
<organism evidence="1 2">
    <name type="scientific">Hypoxylon rubiginosum</name>
    <dbReference type="NCBI Taxonomy" id="110542"/>
    <lineage>
        <taxon>Eukaryota</taxon>
        <taxon>Fungi</taxon>
        <taxon>Dikarya</taxon>
        <taxon>Ascomycota</taxon>
        <taxon>Pezizomycotina</taxon>
        <taxon>Sordariomycetes</taxon>
        <taxon>Xylariomycetidae</taxon>
        <taxon>Xylariales</taxon>
        <taxon>Hypoxylaceae</taxon>
        <taxon>Hypoxylon</taxon>
    </lineage>
</organism>
<comment type="caution">
    <text evidence="1">The sequence shown here is derived from an EMBL/GenBank/DDBJ whole genome shotgun (WGS) entry which is preliminary data.</text>
</comment>
<keyword evidence="2" id="KW-1185">Reference proteome</keyword>
<evidence type="ECO:0000313" key="1">
    <source>
        <dbReference type="EMBL" id="KAI4863113.1"/>
    </source>
</evidence>
<reference evidence="1 2" key="1">
    <citation type="journal article" date="2022" name="New Phytol.">
        <title>Ecological generalism drives hyperdiversity of secondary metabolite gene clusters in xylarialean endophytes.</title>
        <authorList>
            <person name="Franco M.E.E."/>
            <person name="Wisecaver J.H."/>
            <person name="Arnold A.E."/>
            <person name="Ju Y.M."/>
            <person name="Slot J.C."/>
            <person name="Ahrendt S."/>
            <person name="Moore L.P."/>
            <person name="Eastman K.E."/>
            <person name="Scott K."/>
            <person name="Konkel Z."/>
            <person name="Mondo S.J."/>
            <person name="Kuo A."/>
            <person name="Hayes R.D."/>
            <person name="Haridas S."/>
            <person name="Andreopoulos B."/>
            <person name="Riley R."/>
            <person name="LaButti K."/>
            <person name="Pangilinan J."/>
            <person name="Lipzen A."/>
            <person name="Amirebrahimi M."/>
            <person name="Yan J."/>
            <person name="Adam C."/>
            <person name="Keymanesh K."/>
            <person name="Ng V."/>
            <person name="Louie K."/>
            <person name="Northen T."/>
            <person name="Drula E."/>
            <person name="Henrissat B."/>
            <person name="Hsieh H.M."/>
            <person name="Youens-Clark K."/>
            <person name="Lutzoni F."/>
            <person name="Miadlikowska J."/>
            <person name="Eastwood D.C."/>
            <person name="Hamelin R.C."/>
            <person name="Grigoriev I.V."/>
            <person name="U'Ren J.M."/>
        </authorList>
    </citation>
    <scope>NUCLEOTIDE SEQUENCE [LARGE SCALE GENOMIC DNA]</scope>
    <source>
        <strain evidence="1 2">CBS 119005</strain>
    </source>
</reference>
<name>A0ACB9YVY4_9PEZI</name>